<evidence type="ECO:0000313" key="2">
    <source>
        <dbReference type="Proteomes" id="UP001549146"/>
    </source>
</evidence>
<proteinExistence type="predicted"/>
<organism evidence="1 2">
    <name type="scientific">Moheibacter stercoris</name>
    <dbReference type="NCBI Taxonomy" id="1628251"/>
    <lineage>
        <taxon>Bacteria</taxon>
        <taxon>Pseudomonadati</taxon>
        <taxon>Bacteroidota</taxon>
        <taxon>Flavobacteriia</taxon>
        <taxon>Flavobacteriales</taxon>
        <taxon>Weeksellaceae</taxon>
        <taxon>Moheibacter</taxon>
    </lineage>
</organism>
<dbReference type="Pfam" id="PF09697">
    <property type="entry name" value="Porph_ging"/>
    <property type="match status" value="1"/>
</dbReference>
<dbReference type="Proteomes" id="UP001549146">
    <property type="component" value="Unassembled WGS sequence"/>
</dbReference>
<keyword evidence="2" id="KW-1185">Reference proteome</keyword>
<evidence type="ECO:0000313" key="1">
    <source>
        <dbReference type="EMBL" id="MET3733012.1"/>
    </source>
</evidence>
<gene>
    <name evidence="1" type="ORF">ABID46_002604</name>
</gene>
<reference evidence="1 2" key="1">
    <citation type="submission" date="2024-06" db="EMBL/GenBank/DDBJ databases">
        <title>Genomic Encyclopedia of Type Strains, Phase IV (KMG-IV): sequencing the most valuable type-strain genomes for metagenomic binning, comparative biology and taxonomic classification.</title>
        <authorList>
            <person name="Goeker M."/>
        </authorList>
    </citation>
    <scope>NUCLEOTIDE SEQUENCE [LARGE SCALE GENOMIC DNA]</scope>
    <source>
        <strain evidence="1 2">DSM 29388</strain>
    </source>
</reference>
<dbReference type="NCBIfam" id="TIGR01200">
    <property type="entry name" value="GLPGLI"/>
    <property type="match status" value="1"/>
</dbReference>
<protein>
    <submittedName>
        <fullName evidence="1">GLPGLI family protein</fullName>
    </submittedName>
</protein>
<sequence length="236" mass="27901">MIFGQTTIQILYQSESILNHDEIERLFPSDFDIRNQIISEASKQREYSLIIKNDFSVFMENSKLYNQLQDNSSKIDFGNENARLFKDLNNKIIYEEKSLNKTYLVKDSLPNFKWKILNEKKKWGELELKKATFVNEKDSTEIIAWFAPKIRIFDGPEYYNGLPGLIIELQINYLRNSNPDIVKSYFYKANKIEFESINDIVLPRKLKILSREEFQKLEENFNQKTIDIISGGVERD</sequence>
<comment type="caution">
    <text evidence="1">The sequence shown here is derived from an EMBL/GenBank/DDBJ whole genome shotgun (WGS) entry which is preliminary data.</text>
</comment>
<dbReference type="EMBL" id="JBEPMO010000027">
    <property type="protein sequence ID" value="MET3733012.1"/>
    <property type="molecule type" value="Genomic_DNA"/>
</dbReference>
<accession>A0ABV2LZF8</accession>
<dbReference type="InterPro" id="IPR005901">
    <property type="entry name" value="GLPGLI"/>
</dbReference>
<name>A0ABV2LZF8_9FLAO</name>